<feature type="region of interest" description="Disordered" evidence="1">
    <location>
        <begin position="391"/>
        <end position="410"/>
    </location>
</feature>
<organism evidence="2 3">
    <name type="scientific">Streptomyces fulvorobeus</name>
    <dbReference type="NCBI Taxonomy" id="284028"/>
    <lineage>
        <taxon>Bacteria</taxon>
        <taxon>Bacillati</taxon>
        <taxon>Actinomycetota</taxon>
        <taxon>Actinomycetes</taxon>
        <taxon>Kitasatosporales</taxon>
        <taxon>Streptomycetaceae</taxon>
        <taxon>Streptomyces</taxon>
    </lineage>
</organism>
<dbReference type="AlphaFoldDB" id="A0A7J0CBU3"/>
<comment type="caution">
    <text evidence="2">The sequence shown here is derived from an EMBL/GenBank/DDBJ whole genome shotgun (WGS) entry which is preliminary data.</text>
</comment>
<proteinExistence type="predicted"/>
<dbReference type="EMBL" id="BLWC01000001">
    <property type="protein sequence ID" value="GFM99995.1"/>
    <property type="molecule type" value="Genomic_DNA"/>
</dbReference>
<dbReference type="Proteomes" id="UP000498980">
    <property type="component" value="Unassembled WGS sequence"/>
</dbReference>
<name>A0A7J0CBU3_9ACTN</name>
<evidence type="ECO:0000313" key="3">
    <source>
        <dbReference type="Proteomes" id="UP000498980"/>
    </source>
</evidence>
<gene>
    <name evidence="2" type="ORF">Sfulv_48060</name>
</gene>
<accession>A0A7J0CBU3</accession>
<evidence type="ECO:0000313" key="2">
    <source>
        <dbReference type="EMBL" id="GFM99995.1"/>
    </source>
</evidence>
<sequence>MRLDNFNGGNGSADIAFDALAFVPGTYNGLKLTGNMTVNPTAPDPAPVEPEEDITDSLFSAAGSSSANTATAAPMAMAATSTASCSTVNHSLSRKRTTACIHSDYAMTEYSNTVPVGSAAFDLYITYYLDPKSADLSQVTTIRLKSMDGTVNSATFDYAAKCRGYCDVTSVDWNGSKTFAKGDTLLRTVTTRFKWTPSGTTNTINPYLSLGGRVNSTSVVNPSEFESAKLDIRCDTEVANAGTGCVFAGYKPTYVMNSKKFPGAAAHIDMMWRKTNIKWGQRSSGKPLTYLGNKMSVDGSGKIQSDRNRQLICARQWKTYSGTGLFSDMWSLDAGEPRTDARSCDEFAFANSFQSAGNSAGPNPVNYSGAECIQTYVRRNADDTMTLHLRPNTTPPTWKEPCGRSSMSNWQNTQSMRPFGDFIKEQRLMEDDGYWVDLDGFTAPTP</sequence>
<protein>
    <submittedName>
        <fullName evidence="2">Uncharacterized protein</fullName>
    </submittedName>
</protein>
<evidence type="ECO:0000256" key="1">
    <source>
        <dbReference type="SAM" id="MobiDB-lite"/>
    </source>
</evidence>
<reference evidence="2 3" key="1">
    <citation type="submission" date="2020-05" db="EMBL/GenBank/DDBJ databases">
        <title>Whole genome shotgun sequence of Streptomyces fulvorobeus NBRC 15897.</title>
        <authorList>
            <person name="Komaki H."/>
            <person name="Tamura T."/>
        </authorList>
    </citation>
    <scope>NUCLEOTIDE SEQUENCE [LARGE SCALE GENOMIC DNA]</scope>
    <source>
        <strain evidence="2 3">NBRC 15897</strain>
    </source>
</reference>
<keyword evidence="3" id="KW-1185">Reference proteome</keyword>